<dbReference type="PROSITE" id="PS51186">
    <property type="entry name" value="GNAT"/>
    <property type="match status" value="1"/>
</dbReference>
<evidence type="ECO:0000313" key="3">
    <source>
        <dbReference type="Proteomes" id="UP000005573"/>
    </source>
</evidence>
<evidence type="ECO:0000259" key="1">
    <source>
        <dbReference type="PROSITE" id="PS51186"/>
    </source>
</evidence>
<dbReference type="CDD" id="cd04301">
    <property type="entry name" value="NAT_SF"/>
    <property type="match status" value="1"/>
</dbReference>
<reference evidence="2 3" key="1">
    <citation type="submission" date="2010-12" db="EMBL/GenBank/DDBJ databases">
        <authorList>
            <person name="Muzny D."/>
            <person name="Qin X."/>
            <person name="Deng J."/>
            <person name="Jiang H."/>
            <person name="Liu Y."/>
            <person name="Qu J."/>
            <person name="Song X.-Z."/>
            <person name="Zhang L."/>
            <person name="Thornton R."/>
            <person name="Coyle M."/>
            <person name="Francisco L."/>
            <person name="Jackson L."/>
            <person name="Javaid M."/>
            <person name="Korchina V."/>
            <person name="Kovar C."/>
            <person name="Mata R."/>
            <person name="Mathew T."/>
            <person name="Ngo R."/>
            <person name="Nguyen L."/>
            <person name="Nguyen N."/>
            <person name="Okwuonu G."/>
            <person name="Ongeri F."/>
            <person name="Pham C."/>
            <person name="Simmons D."/>
            <person name="Wilczek-Boney K."/>
            <person name="Hale W."/>
            <person name="Jakkamsetti A."/>
            <person name="Pham P."/>
            <person name="Ruth R."/>
            <person name="San Lucas F."/>
            <person name="Warren J."/>
            <person name="Zhang J."/>
            <person name="Zhao Z."/>
            <person name="Zhou C."/>
            <person name="Zhu D."/>
            <person name="Lee S."/>
            <person name="Bess C."/>
            <person name="Blankenburg K."/>
            <person name="Forbes L."/>
            <person name="Fu Q."/>
            <person name="Gubbala S."/>
            <person name="Hirani K."/>
            <person name="Jayaseelan J.C."/>
            <person name="Lara F."/>
            <person name="Munidasa M."/>
            <person name="Palculict T."/>
            <person name="Patil S."/>
            <person name="Pu L.-L."/>
            <person name="Saada N."/>
            <person name="Tang L."/>
            <person name="Weissenberger G."/>
            <person name="Zhu Y."/>
            <person name="Hemphill L."/>
            <person name="Shang Y."/>
            <person name="Youmans B."/>
            <person name="Ayvaz T."/>
            <person name="Ross M."/>
            <person name="Santibanez J."/>
            <person name="Aqrawi P."/>
            <person name="Gross S."/>
            <person name="Joshi V."/>
            <person name="Fowler G."/>
            <person name="Nazareth L."/>
            <person name="Reid J."/>
            <person name="Worley K."/>
            <person name="Petrosino J."/>
            <person name="Highlander S."/>
            <person name="Gibbs R."/>
        </authorList>
    </citation>
    <scope>NUCLEOTIDE SEQUENCE [LARGE SCALE GENOMIC DNA]</scope>
    <source>
        <strain evidence="2 3">ATCC 51333</strain>
    </source>
</reference>
<dbReference type="InterPro" id="IPR016181">
    <property type="entry name" value="Acyl_CoA_acyltransferase"/>
</dbReference>
<keyword evidence="2" id="KW-0808">Transferase</keyword>
<dbReference type="AlphaFoldDB" id="E6LZH2"/>
<sequence>MKPTTQEASPLELKVKTFAQLSNTELYAILKLRVDVFVVEQACPYPEVDGRDEDSLHVWLEEDGEILAYLRVLDRGVESEYVAIGRVIAARRRQGLGSEIMKAGIRVAQERFHAEAIYLEGQVYAQGFYESLGFRQISEPYLEDNIPHIKMLRESDPS</sequence>
<proteinExistence type="predicted"/>
<comment type="caution">
    <text evidence="2">The sequence shown here is derived from an EMBL/GenBank/DDBJ whole genome shotgun (WGS) entry which is preliminary data.</text>
</comment>
<dbReference type="Proteomes" id="UP000005573">
    <property type="component" value="Unassembled WGS sequence"/>
</dbReference>
<evidence type="ECO:0000313" key="2">
    <source>
        <dbReference type="EMBL" id="EFU80028.1"/>
    </source>
</evidence>
<accession>E6LZH2</accession>
<dbReference type="Pfam" id="PF13673">
    <property type="entry name" value="Acetyltransf_10"/>
    <property type="match status" value="1"/>
</dbReference>
<dbReference type="GO" id="GO:0016747">
    <property type="term" value="F:acyltransferase activity, transferring groups other than amino-acyl groups"/>
    <property type="evidence" value="ECO:0007669"/>
    <property type="project" value="InterPro"/>
</dbReference>
<organism evidence="2 3">
    <name type="scientific">Mobiluncus curtisii ATCC 51333</name>
    <dbReference type="NCBI Taxonomy" id="887326"/>
    <lineage>
        <taxon>Bacteria</taxon>
        <taxon>Bacillati</taxon>
        <taxon>Actinomycetota</taxon>
        <taxon>Actinomycetes</taxon>
        <taxon>Actinomycetales</taxon>
        <taxon>Actinomycetaceae</taxon>
        <taxon>Mobiluncus</taxon>
    </lineage>
</organism>
<dbReference type="EMBL" id="AEPY01000009">
    <property type="protein sequence ID" value="EFU80028.1"/>
    <property type="molecule type" value="Genomic_DNA"/>
</dbReference>
<name>E6LZH2_9ACTO</name>
<dbReference type="Gene3D" id="3.40.630.30">
    <property type="match status" value="1"/>
</dbReference>
<dbReference type="SUPFAM" id="SSF55729">
    <property type="entry name" value="Acyl-CoA N-acyltransferases (Nat)"/>
    <property type="match status" value="1"/>
</dbReference>
<dbReference type="InterPro" id="IPR000182">
    <property type="entry name" value="GNAT_dom"/>
</dbReference>
<dbReference type="HOGENOM" id="CLU_056607_3_1_11"/>
<gene>
    <name evidence="2" type="ORF">HMPREF0388_1259</name>
</gene>
<feature type="domain" description="N-acetyltransferase" evidence="1">
    <location>
        <begin position="16"/>
        <end position="153"/>
    </location>
</feature>
<protein>
    <submittedName>
        <fullName evidence="2">Acetyltransferase, GNAT family</fullName>
    </submittedName>
</protein>
<dbReference type="RefSeq" id="WP_004009664.1">
    <property type="nucleotide sequence ID" value="NZ_GL622340.1"/>
</dbReference>